<dbReference type="RefSeq" id="WP_078346894.1">
    <property type="nucleotide sequence ID" value="NZ_MBTF01000003.1"/>
</dbReference>
<sequence length="207" mass="23108">MKITVKTHQYAVILACVYIGLFAFTLVLNMAETYISGPLGTLNSLAIQIIYISLFAYLGLLLAASDQPRAAVTSFWLYCAINILGIPTMFIQDLVQLRAYSLILGVISLAVYIFLIVKVFRLKHPIIAKYYRILAIMLGALALLRIASPFALNYIGEYFSMSLYSLGRYYTAIFSLLIPVTIIILLKRTTPLVSGYVEPAPAEEEYL</sequence>
<accession>A0A1S9PJE6</accession>
<feature type="transmembrane region" description="Helical" evidence="1">
    <location>
        <begin position="43"/>
        <end position="63"/>
    </location>
</feature>
<protein>
    <submittedName>
        <fullName evidence="2">Uncharacterized protein</fullName>
    </submittedName>
</protein>
<feature type="transmembrane region" description="Helical" evidence="1">
    <location>
        <begin position="12"/>
        <end position="31"/>
    </location>
</feature>
<dbReference type="Proteomes" id="UP000189739">
    <property type="component" value="Unassembled WGS sequence"/>
</dbReference>
<keyword evidence="3" id="KW-1185">Reference proteome</keyword>
<feature type="transmembrane region" description="Helical" evidence="1">
    <location>
        <begin position="129"/>
        <end position="147"/>
    </location>
</feature>
<feature type="transmembrane region" description="Helical" evidence="1">
    <location>
        <begin position="75"/>
        <end position="91"/>
    </location>
</feature>
<evidence type="ECO:0000313" key="3">
    <source>
        <dbReference type="Proteomes" id="UP000189739"/>
    </source>
</evidence>
<evidence type="ECO:0000256" key="1">
    <source>
        <dbReference type="SAM" id="Phobius"/>
    </source>
</evidence>
<comment type="caution">
    <text evidence="2">The sequence shown here is derived from an EMBL/GenBank/DDBJ whole genome shotgun (WGS) entry which is preliminary data.</text>
</comment>
<keyword evidence="1" id="KW-0472">Membrane</keyword>
<name>A0A1S9PJE6_9SPHI</name>
<evidence type="ECO:0000313" key="2">
    <source>
        <dbReference type="EMBL" id="OOQ61066.1"/>
    </source>
</evidence>
<feature type="transmembrane region" description="Helical" evidence="1">
    <location>
        <begin position="167"/>
        <end position="186"/>
    </location>
</feature>
<feature type="transmembrane region" description="Helical" evidence="1">
    <location>
        <begin position="97"/>
        <end position="117"/>
    </location>
</feature>
<organism evidence="2 3">
    <name type="scientific">Mucilaginibacter pedocola</name>
    <dbReference type="NCBI Taxonomy" id="1792845"/>
    <lineage>
        <taxon>Bacteria</taxon>
        <taxon>Pseudomonadati</taxon>
        <taxon>Bacteroidota</taxon>
        <taxon>Sphingobacteriia</taxon>
        <taxon>Sphingobacteriales</taxon>
        <taxon>Sphingobacteriaceae</taxon>
        <taxon>Mucilaginibacter</taxon>
    </lineage>
</organism>
<proteinExistence type="predicted"/>
<keyword evidence="1" id="KW-0812">Transmembrane</keyword>
<dbReference type="OrthoDB" id="9857012at2"/>
<gene>
    <name evidence="2" type="ORF">BC343_21700</name>
</gene>
<dbReference type="STRING" id="1792845.BC343_21700"/>
<dbReference type="AlphaFoldDB" id="A0A1S9PJE6"/>
<keyword evidence="1" id="KW-1133">Transmembrane helix</keyword>
<reference evidence="2 3" key="1">
    <citation type="submission" date="2016-07" db="EMBL/GenBank/DDBJ databases">
        <title>Genomic analysis of zinc-resistant bacterium Mucilaginibacter pedocola TBZ30.</title>
        <authorList>
            <person name="Huang J."/>
            <person name="Tang J."/>
        </authorList>
    </citation>
    <scope>NUCLEOTIDE SEQUENCE [LARGE SCALE GENOMIC DNA]</scope>
    <source>
        <strain evidence="2 3">TBZ30</strain>
    </source>
</reference>
<dbReference type="EMBL" id="MBTF01000003">
    <property type="protein sequence ID" value="OOQ61066.1"/>
    <property type="molecule type" value="Genomic_DNA"/>
</dbReference>